<proteinExistence type="inferred from homology"/>
<dbReference type="Pfam" id="PF01176">
    <property type="entry name" value="eIF-1a"/>
    <property type="match status" value="1"/>
</dbReference>
<dbReference type="InterPro" id="IPR012340">
    <property type="entry name" value="NA-bd_OB-fold"/>
</dbReference>
<sequence length="172" mass="19990">VSPYLDFEFHVTIMFCRKRHVVDAVLNCYDIPSNEQKIVKVIRSCGNNLHEVVTPTEETFLASMPTKFRNYLWIRRGDFVVVDPIKEGGKVKGEIVQILLKEQIKYFIDQGVWPNSKEFSVPRIQKSENESSDSSELFVNTNRPYVDYPSSSEEESDEEEEEEEEDDDDVKS</sequence>
<dbReference type="SUPFAM" id="SSF50249">
    <property type="entry name" value="Nucleic acid-binding proteins"/>
    <property type="match status" value="1"/>
</dbReference>
<name>A0A8X6UKC4_NEPPI</name>
<feature type="domain" description="S1-like" evidence="7">
    <location>
        <begin position="41"/>
        <end position="96"/>
    </location>
</feature>
<dbReference type="AlphaFoldDB" id="A0A8X6UKC4"/>
<dbReference type="OrthoDB" id="1738325at2759"/>
<dbReference type="EMBL" id="BMAW01085579">
    <property type="protein sequence ID" value="GFU43576.1"/>
    <property type="molecule type" value="Genomic_DNA"/>
</dbReference>
<evidence type="ECO:0000256" key="5">
    <source>
        <dbReference type="PROSITE-ProRule" id="PRU00181"/>
    </source>
</evidence>
<dbReference type="Gene3D" id="2.40.50.140">
    <property type="entry name" value="Nucleic acid-binding proteins"/>
    <property type="match status" value="1"/>
</dbReference>
<evidence type="ECO:0000256" key="1">
    <source>
        <dbReference type="ARBA" id="ARBA00007340"/>
    </source>
</evidence>
<evidence type="ECO:0000313" key="8">
    <source>
        <dbReference type="EMBL" id="GFU43576.1"/>
    </source>
</evidence>
<dbReference type="GO" id="GO:0005634">
    <property type="term" value="C:nucleus"/>
    <property type="evidence" value="ECO:0007669"/>
    <property type="project" value="TreeGrafter"/>
</dbReference>
<comment type="caution">
    <text evidence="8">The sequence shown here is derived from an EMBL/GenBank/DDBJ whole genome shotgun (WGS) entry which is preliminary data.</text>
</comment>
<evidence type="ECO:0000256" key="2">
    <source>
        <dbReference type="ARBA" id="ARBA00020989"/>
    </source>
</evidence>
<dbReference type="PROSITE" id="PS50832">
    <property type="entry name" value="S1_IF1_TYPE"/>
    <property type="match status" value="1"/>
</dbReference>
<feature type="region of interest" description="Disordered" evidence="6">
    <location>
        <begin position="124"/>
        <end position="172"/>
    </location>
</feature>
<dbReference type="SMART" id="SM00652">
    <property type="entry name" value="eIF1a"/>
    <property type="match status" value="1"/>
</dbReference>
<accession>A0A8X6UKC4</accession>
<feature type="compositionally biased region" description="Acidic residues" evidence="6">
    <location>
        <begin position="152"/>
        <end position="172"/>
    </location>
</feature>
<dbReference type="PANTHER" id="PTHR21641">
    <property type="entry name" value="TRANSLATION INITIATION FACTOR-RELATED"/>
    <property type="match status" value="1"/>
</dbReference>
<keyword evidence="3" id="KW-0694">RNA-binding</keyword>
<evidence type="ECO:0000256" key="6">
    <source>
        <dbReference type="SAM" id="MobiDB-lite"/>
    </source>
</evidence>
<feature type="compositionally biased region" description="Polar residues" evidence="6">
    <location>
        <begin position="132"/>
        <end position="143"/>
    </location>
</feature>
<keyword evidence="5" id="KW-0648">Protein biosynthesis</keyword>
<dbReference type="GO" id="GO:0003743">
    <property type="term" value="F:translation initiation factor activity"/>
    <property type="evidence" value="ECO:0007669"/>
    <property type="project" value="UniProtKB-UniRule"/>
</dbReference>
<organism evidence="8 9">
    <name type="scientific">Nephila pilipes</name>
    <name type="common">Giant wood spider</name>
    <name type="synonym">Nephila maculata</name>
    <dbReference type="NCBI Taxonomy" id="299642"/>
    <lineage>
        <taxon>Eukaryota</taxon>
        <taxon>Metazoa</taxon>
        <taxon>Ecdysozoa</taxon>
        <taxon>Arthropoda</taxon>
        <taxon>Chelicerata</taxon>
        <taxon>Arachnida</taxon>
        <taxon>Araneae</taxon>
        <taxon>Araneomorphae</taxon>
        <taxon>Entelegynae</taxon>
        <taxon>Araneoidea</taxon>
        <taxon>Nephilidae</taxon>
        <taxon>Nephila</taxon>
    </lineage>
</organism>
<feature type="non-terminal residue" evidence="8">
    <location>
        <position position="1"/>
    </location>
</feature>
<comment type="similarity">
    <text evidence="1">Belongs to the EIF1AD family.</text>
</comment>
<evidence type="ECO:0000259" key="7">
    <source>
        <dbReference type="PROSITE" id="PS50832"/>
    </source>
</evidence>
<keyword evidence="5" id="KW-0396">Initiation factor</keyword>
<evidence type="ECO:0000256" key="3">
    <source>
        <dbReference type="ARBA" id="ARBA00022884"/>
    </source>
</evidence>
<keyword evidence="9" id="KW-1185">Reference proteome</keyword>
<dbReference type="GO" id="GO:0003723">
    <property type="term" value="F:RNA binding"/>
    <property type="evidence" value="ECO:0007669"/>
    <property type="project" value="UniProtKB-KW"/>
</dbReference>
<dbReference type="PANTHER" id="PTHR21641:SF0">
    <property type="entry name" value="RNA-BINDING PROTEIN EIF1AD-RELATED"/>
    <property type="match status" value="1"/>
</dbReference>
<dbReference type="InterPro" id="IPR001253">
    <property type="entry name" value="TIF_eIF-1A"/>
</dbReference>
<gene>
    <name evidence="8" type="primary">eif1ad</name>
    <name evidence="8" type="ORF">NPIL_295831</name>
</gene>
<evidence type="ECO:0000256" key="4">
    <source>
        <dbReference type="ARBA" id="ARBA00031998"/>
    </source>
</evidence>
<reference evidence="8" key="1">
    <citation type="submission" date="2020-08" db="EMBL/GenBank/DDBJ databases">
        <title>Multicomponent nature underlies the extraordinary mechanical properties of spider dragline silk.</title>
        <authorList>
            <person name="Kono N."/>
            <person name="Nakamura H."/>
            <person name="Mori M."/>
            <person name="Yoshida Y."/>
            <person name="Ohtoshi R."/>
            <person name="Malay A.D."/>
            <person name="Moran D.A.P."/>
            <person name="Tomita M."/>
            <person name="Numata K."/>
            <person name="Arakawa K."/>
        </authorList>
    </citation>
    <scope>NUCLEOTIDE SEQUENCE</scope>
</reference>
<dbReference type="InterPro" id="IPR039294">
    <property type="entry name" value="EIF1AD"/>
</dbReference>
<protein>
    <recommendedName>
        <fullName evidence="2">Probable RNA-binding protein EIF1AD</fullName>
    </recommendedName>
    <alternativeName>
        <fullName evidence="4">Eukaryotic translation initiation factor 1A domain-containing protein</fullName>
    </alternativeName>
</protein>
<dbReference type="Proteomes" id="UP000887013">
    <property type="component" value="Unassembled WGS sequence"/>
</dbReference>
<evidence type="ECO:0000313" key="9">
    <source>
        <dbReference type="Proteomes" id="UP000887013"/>
    </source>
</evidence>
<dbReference type="InterPro" id="IPR006196">
    <property type="entry name" value="RNA-binding_domain_S1_IF1"/>
</dbReference>